<reference evidence="2" key="1">
    <citation type="submission" date="2024-01" db="EMBL/GenBank/DDBJ databases">
        <title>Bank of Algae and Cyanobacteria of the Azores (BACA) strain genomes.</title>
        <authorList>
            <person name="Luz R."/>
            <person name="Cordeiro R."/>
            <person name="Fonseca A."/>
            <person name="Goncalves V."/>
        </authorList>
    </citation>
    <scope>NUCLEOTIDE SEQUENCE</scope>
    <source>
        <strain evidence="2">BACA0141</strain>
    </source>
</reference>
<keyword evidence="3" id="KW-1185">Reference proteome</keyword>
<evidence type="ECO:0000313" key="2">
    <source>
        <dbReference type="EMBL" id="MEE3719283.1"/>
    </source>
</evidence>
<organism evidence="2 3">
    <name type="scientific">Tumidithrix elongata BACA0141</name>
    <dbReference type="NCBI Taxonomy" id="2716417"/>
    <lineage>
        <taxon>Bacteria</taxon>
        <taxon>Bacillati</taxon>
        <taxon>Cyanobacteriota</taxon>
        <taxon>Cyanophyceae</taxon>
        <taxon>Pseudanabaenales</taxon>
        <taxon>Pseudanabaenaceae</taxon>
        <taxon>Tumidithrix</taxon>
        <taxon>Tumidithrix elongata</taxon>
    </lineage>
</organism>
<comment type="caution">
    <text evidence="2">The sequence shown here is derived from an EMBL/GenBank/DDBJ whole genome shotgun (WGS) entry which is preliminary data.</text>
</comment>
<dbReference type="AlphaFoldDB" id="A0AAW9Q432"/>
<feature type="coiled-coil region" evidence="1">
    <location>
        <begin position="87"/>
        <end position="121"/>
    </location>
</feature>
<name>A0AAW9Q432_9CYAN</name>
<dbReference type="EMBL" id="JAZBJZ010000123">
    <property type="protein sequence ID" value="MEE3719283.1"/>
    <property type="molecule type" value="Genomic_DNA"/>
</dbReference>
<gene>
    <name evidence="2" type="ORF">V2H45_21295</name>
</gene>
<proteinExistence type="predicted"/>
<dbReference type="Proteomes" id="UP001333818">
    <property type="component" value="Unassembled WGS sequence"/>
</dbReference>
<evidence type="ECO:0000256" key="1">
    <source>
        <dbReference type="SAM" id="Coils"/>
    </source>
</evidence>
<protein>
    <recommendedName>
        <fullName evidence="4">Histidine kinase</fullName>
    </recommendedName>
</protein>
<evidence type="ECO:0008006" key="4">
    <source>
        <dbReference type="Google" id="ProtNLM"/>
    </source>
</evidence>
<sequence>MSEPIRQKINTNLEQAKGKGKLRVENIREIVRDAVSQTISELKEGTGEIGLIVKDAASAMIADLKGRGQHGPEEITASIQGAIEGGIHQRQQEIDRQRAKLQEIQAQIDEQQKQLDREVGIVLINIDANAPEDSMKSAVGQAVSTVRESHDSVKFQQQYLKLKSQLESLDEKLLARYGDRYGEVKHQWENAKTWYHKTKTEAETSETLPLQQKQSKLESDLGDLGTVIARKEHEVKEQLKSTLQTLWQGRQAKH</sequence>
<evidence type="ECO:0000313" key="3">
    <source>
        <dbReference type="Proteomes" id="UP001333818"/>
    </source>
</evidence>
<keyword evidence="1" id="KW-0175">Coiled coil</keyword>
<dbReference type="RefSeq" id="WP_330485720.1">
    <property type="nucleotide sequence ID" value="NZ_JAZBJZ010000123.1"/>
</dbReference>
<accession>A0AAW9Q432</accession>